<proteinExistence type="predicted"/>
<protein>
    <recommendedName>
        <fullName evidence="5">Ubiquitin-like protease family profile domain-containing protein</fullName>
    </recommendedName>
</protein>
<feature type="region of interest" description="Disordered" evidence="4">
    <location>
        <begin position="47"/>
        <end position="106"/>
    </location>
</feature>
<name>A0ABV2MR56_9HYPH</name>
<evidence type="ECO:0000313" key="7">
    <source>
        <dbReference type="Proteomes" id="UP001549077"/>
    </source>
</evidence>
<organism evidence="6 7">
    <name type="scientific">Rhizobium binae</name>
    <dbReference type="NCBI Taxonomy" id="1138190"/>
    <lineage>
        <taxon>Bacteria</taxon>
        <taxon>Pseudomonadati</taxon>
        <taxon>Pseudomonadota</taxon>
        <taxon>Alphaproteobacteria</taxon>
        <taxon>Hyphomicrobiales</taxon>
        <taxon>Rhizobiaceae</taxon>
        <taxon>Rhizobium/Agrobacterium group</taxon>
        <taxon>Rhizobium</taxon>
    </lineage>
</organism>
<dbReference type="EMBL" id="JBEPMY010000040">
    <property type="protein sequence ID" value="MET3758941.1"/>
    <property type="molecule type" value="Genomic_DNA"/>
</dbReference>
<dbReference type="PANTHER" id="PTHR46468">
    <property type="entry name" value="SENTRIN-SPECIFIC PROTEASE 8"/>
    <property type="match status" value="1"/>
</dbReference>
<evidence type="ECO:0000256" key="1">
    <source>
        <dbReference type="ARBA" id="ARBA00022670"/>
    </source>
</evidence>
<dbReference type="SUPFAM" id="SSF54001">
    <property type="entry name" value="Cysteine proteinases"/>
    <property type="match status" value="1"/>
</dbReference>
<reference evidence="6 7" key="1">
    <citation type="submission" date="2024-06" db="EMBL/GenBank/DDBJ databases">
        <title>Genomic Encyclopedia of Type Strains, Phase IV (KMG-IV): sequencing the most valuable type-strain genomes for metagenomic binning, comparative biology and taxonomic classification.</title>
        <authorList>
            <person name="Goeker M."/>
        </authorList>
    </citation>
    <scope>NUCLEOTIDE SEQUENCE [LARGE SCALE GENOMIC DNA]</scope>
    <source>
        <strain evidence="6 7">DSM 29288</strain>
    </source>
</reference>
<gene>
    <name evidence="6" type="ORF">ABID08_006325</name>
</gene>
<evidence type="ECO:0000313" key="6">
    <source>
        <dbReference type="EMBL" id="MET3758941.1"/>
    </source>
</evidence>
<dbReference type="PROSITE" id="PS50600">
    <property type="entry name" value="ULP_PROTEASE"/>
    <property type="match status" value="1"/>
</dbReference>
<feature type="region of interest" description="Disordered" evidence="4">
    <location>
        <begin position="474"/>
        <end position="493"/>
    </location>
</feature>
<keyword evidence="7" id="KW-1185">Reference proteome</keyword>
<feature type="domain" description="Ubiquitin-like protease family profile" evidence="5">
    <location>
        <begin position="556"/>
        <end position="724"/>
    </location>
</feature>
<dbReference type="InterPro" id="IPR038765">
    <property type="entry name" value="Papain-like_cys_pep_sf"/>
</dbReference>
<dbReference type="Pfam" id="PF02902">
    <property type="entry name" value="Peptidase_C48"/>
    <property type="match status" value="1"/>
</dbReference>
<dbReference type="GeneID" id="91152839"/>
<evidence type="ECO:0000256" key="2">
    <source>
        <dbReference type="ARBA" id="ARBA00022801"/>
    </source>
</evidence>
<comment type="caution">
    <text evidence="6">The sequence shown here is derived from an EMBL/GenBank/DDBJ whole genome shotgun (WGS) entry which is preliminary data.</text>
</comment>
<accession>A0ABV2MR56</accession>
<dbReference type="InterPro" id="IPR003653">
    <property type="entry name" value="Peptidase_C48_C"/>
</dbReference>
<dbReference type="PANTHER" id="PTHR46468:SF1">
    <property type="entry name" value="SENTRIN-SPECIFIC PROTEASE 8"/>
    <property type="match status" value="1"/>
</dbReference>
<keyword evidence="1" id="KW-0645">Protease</keyword>
<feature type="compositionally biased region" description="Polar residues" evidence="4">
    <location>
        <begin position="455"/>
        <end position="467"/>
    </location>
</feature>
<keyword evidence="2" id="KW-0378">Hydrolase</keyword>
<dbReference type="Gene3D" id="3.40.395.10">
    <property type="entry name" value="Adenoviral Proteinase, Chain A"/>
    <property type="match status" value="1"/>
</dbReference>
<feature type="region of interest" description="Disordered" evidence="4">
    <location>
        <begin position="1"/>
        <end position="24"/>
    </location>
</feature>
<sequence length="754" mass="84191">MRNTGWESSDESSDSSPEQNLEADTWIRNLRGEDVAQQLSDLHLGRGAIRRTSMGGSMRMPVQPSLRDNNISGARHSTDQSYEASSRSRSGLSTSSQEEPITRQPKKKGFFAAAAHKVKKAFAQRSGKKSSKDWTREPETVVETTFRVDHAKKQPAGSADDQRLIDEAVATATGNDYAESYIATNRSALRRLSGELNSRGSSLTQLSDQQLRAYVDAELEGGAYYKKALRMLQNHRDTLPLEERYQPMDQAPPPTRTGAVRRPSPEDLALINKAMETARGRLAPVTISQYATPLRRLAEALRYCGQSLTGIENATRLKNRVAELGLDSPEMAGGLRMLESHREAQRTQNSQDVGGSLQPFPWQVVVPRSQIDPSSEVPAIAPYSNTFGWPDGSQQNWQEDVAAGFLGYAPPPPQIDPSSDGWQQNWHFNPPLTPEFGLTQNELPPPTPEERPWDNTRQSSDGWQQNWHFAPPLTPEFGLTQNELHPPTPEERPWDAANIPDFGSVVGRWQHGRQPAPDVLTNALIAHGLMPAWNSQTHLLINHELYTAELQWDGGVFLTHQSGAWLGDRDWLHDRHIERDFIRLRGELQRNHPHLAARTTLVDPAVVQLMQTDQLRAFQYMVRGQPGTAQEGAEDAADFVFIPVTDAQGGDPNQRGTHWSLLLLDRRDRNSPIAYHYDSADDYNADAAERVARGVGARVIRMGMAQQPNNHDCGVFLLEAARALIGQLTRGQPPRDLDNLVADRRALQARLRDF</sequence>
<evidence type="ECO:0000256" key="3">
    <source>
        <dbReference type="ARBA" id="ARBA00022807"/>
    </source>
</evidence>
<keyword evidence="3" id="KW-0788">Thiol protease</keyword>
<dbReference type="InterPro" id="IPR044613">
    <property type="entry name" value="Nep1/2-like"/>
</dbReference>
<evidence type="ECO:0000259" key="5">
    <source>
        <dbReference type="PROSITE" id="PS50600"/>
    </source>
</evidence>
<dbReference type="RefSeq" id="WP_168301602.1">
    <property type="nucleotide sequence ID" value="NZ_CP071610.1"/>
</dbReference>
<feature type="compositionally biased region" description="Low complexity" evidence="4">
    <location>
        <begin position="81"/>
        <end position="96"/>
    </location>
</feature>
<dbReference type="Proteomes" id="UP001549077">
    <property type="component" value="Unassembled WGS sequence"/>
</dbReference>
<evidence type="ECO:0000256" key="4">
    <source>
        <dbReference type="SAM" id="MobiDB-lite"/>
    </source>
</evidence>
<feature type="region of interest" description="Disordered" evidence="4">
    <location>
        <begin position="433"/>
        <end position="467"/>
    </location>
</feature>